<accession>A0A8R7UFG9</accession>
<dbReference type="Proteomes" id="UP000015106">
    <property type="component" value="Chromosome 5"/>
</dbReference>
<reference evidence="1" key="3">
    <citation type="submission" date="2022-06" db="UniProtKB">
        <authorList>
            <consortium name="EnsemblPlants"/>
        </authorList>
    </citation>
    <scope>IDENTIFICATION</scope>
</reference>
<sequence length="72" mass="8509">MSIFSANKNELTSMQYYRNCAIVCRFSHEKEKRCTVAFFTQHCISLHSIIEFVYIREHVCNLYCVSTHILSL</sequence>
<dbReference type="EnsemblPlants" id="TuG1812G0500001867.01.T01">
    <property type="protein sequence ID" value="TuG1812G0500001867.01.T01.cds323368"/>
    <property type="gene ID" value="TuG1812G0500001867.01"/>
</dbReference>
<name>A0A8R7UFG9_TRIUA</name>
<dbReference type="Gramene" id="TuG1812G0500001867.01.T01">
    <property type="protein sequence ID" value="TuG1812G0500001867.01.T01.cds323368"/>
    <property type="gene ID" value="TuG1812G0500001867.01"/>
</dbReference>
<organism evidence="1 2">
    <name type="scientific">Triticum urartu</name>
    <name type="common">Red wild einkorn</name>
    <name type="synonym">Crithodium urartu</name>
    <dbReference type="NCBI Taxonomy" id="4572"/>
    <lineage>
        <taxon>Eukaryota</taxon>
        <taxon>Viridiplantae</taxon>
        <taxon>Streptophyta</taxon>
        <taxon>Embryophyta</taxon>
        <taxon>Tracheophyta</taxon>
        <taxon>Spermatophyta</taxon>
        <taxon>Magnoliopsida</taxon>
        <taxon>Liliopsida</taxon>
        <taxon>Poales</taxon>
        <taxon>Poaceae</taxon>
        <taxon>BOP clade</taxon>
        <taxon>Pooideae</taxon>
        <taxon>Triticodae</taxon>
        <taxon>Triticeae</taxon>
        <taxon>Triticinae</taxon>
        <taxon>Triticum</taxon>
    </lineage>
</organism>
<keyword evidence="2" id="KW-1185">Reference proteome</keyword>
<evidence type="ECO:0000313" key="1">
    <source>
        <dbReference type="EnsemblPlants" id="TuG1812G0500001867.01.T01.cds323368"/>
    </source>
</evidence>
<reference evidence="2" key="1">
    <citation type="journal article" date="2013" name="Nature">
        <title>Draft genome of the wheat A-genome progenitor Triticum urartu.</title>
        <authorList>
            <person name="Ling H.Q."/>
            <person name="Zhao S."/>
            <person name="Liu D."/>
            <person name="Wang J."/>
            <person name="Sun H."/>
            <person name="Zhang C."/>
            <person name="Fan H."/>
            <person name="Li D."/>
            <person name="Dong L."/>
            <person name="Tao Y."/>
            <person name="Gao C."/>
            <person name="Wu H."/>
            <person name="Li Y."/>
            <person name="Cui Y."/>
            <person name="Guo X."/>
            <person name="Zheng S."/>
            <person name="Wang B."/>
            <person name="Yu K."/>
            <person name="Liang Q."/>
            <person name="Yang W."/>
            <person name="Lou X."/>
            <person name="Chen J."/>
            <person name="Feng M."/>
            <person name="Jian J."/>
            <person name="Zhang X."/>
            <person name="Luo G."/>
            <person name="Jiang Y."/>
            <person name="Liu J."/>
            <person name="Wang Z."/>
            <person name="Sha Y."/>
            <person name="Zhang B."/>
            <person name="Wu H."/>
            <person name="Tang D."/>
            <person name="Shen Q."/>
            <person name="Xue P."/>
            <person name="Zou S."/>
            <person name="Wang X."/>
            <person name="Liu X."/>
            <person name="Wang F."/>
            <person name="Yang Y."/>
            <person name="An X."/>
            <person name="Dong Z."/>
            <person name="Zhang K."/>
            <person name="Zhang X."/>
            <person name="Luo M.C."/>
            <person name="Dvorak J."/>
            <person name="Tong Y."/>
            <person name="Wang J."/>
            <person name="Yang H."/>
            <person name="Li Z."/>
            <person name="Wang D."/>
            <person name="Zhang A."/>
            <person name="Wang J."/>
        </authorList>
    </citation>
    <scope>NUCLEOTIDE SEQUENCE</scope>
    <source>
        <strain evidence="2">cv. G1812</strain>
    </source>
</reference>
<dbReference type="AlphaFoldDB" id="A0A8R7UFG9"/>
<proteinExistence type="predicted"/>
<evidence type="ECO:0000313" key="2">
    <source>
        <dbReference type="Proteomes" id="UP000015106"/>
    </source>
</evidence>
<reference evidence="1" key="2">
    <citation type="submission" date="2018-03" db="EMBL/GenBank/DDBJ databases">
        <title>The Triticum urartu genome reveals the dynamic nature of wheat genome evolution.</title>
        <authorList>
            <person name="Ling H."/>
            <person name="Ma B."/>
            <person name="Shi X."/>
            <person name="Liu H."/>
            <person name="Dong L."/>
            <person name="Sun H."/>
            <person name="Cao Y."/>
            <person name="Gao Q."/>
            <person name="Zheng S."/>
            <person name="Li Y."/>
            <person name="Yu Y."/>
            <person name="Du H."/>
            <person name="Qi M."/>
            <person name="Li Y."/>
            <person name="Yu H."/>
            <person name="Cui Y."/>
            <person name="Wang N."/>
            <person name="Chen C."/>
            <person name="Wu H."/>
            <person name="Zhao Y."/>
            <person name="Zhang J."/>
            <person name="Li Y."/>
            <person name="Zhou W."/>
            <person name="Zhang B."/>
            <person name="Hu W."/>
            <person name="Eijk M."/>
            <person name="Tang J."/>
            <person name="Witsenboer H."/>
            <person name="Zhao S."/>
            <person name="Li Z."/>
            <person name="Zhang A."/>
            <person name="Wang D."/>
            <person name="Liang C."/>
        </authorList>
    </citation>
    <scope>NUCLEOTIDE SEQUENCE [LARGE SCALE GENOMIC DNA]</scope>
    <source>
        <strain evidence="1">cv. G1812</strain>
    </source>
</reference>
<protein>
    <submittedName>
        <fullName evidence="1">Uncharacterized protein</fullName>
    </submittedName>
</protein>